<feature type="signal peptide" evidence="2">
    <location>
        <begin position="1"/>
        <end position="20"/>
    </location>
</feature>
<protein>
    <recommendedName>
        <fullName evidence="5">Arginyl-tRNA synthetase</fullName>
    </recommendedName>
</protein>
<evidence type="ECO:0000313" key="4">
    <source>
        <dbReference type="Proteomes" id="UP001501004"/>
    </source>
</evidence>
<feature type="compositionally biased region" description="Low complexity" evidence="1">
    <location>
        <begin position="31"/>
        <end position="60"/>
    </location>
</feature>
<evidence type="ECO:0000256" key="1">
    <source>
        <dbReference type="SAM" id="MobiDB-lite"/>
    </source>
</evidence>
<feature type="region of interest" description="Disordered" evidence="1">
    <location>
        <begin position="28"/>
        <end position="69"/>
    </location>
</feature>
<proteinExistence type="predicted"/>
<keyword evidence="4" id="KW-1185">Reference proteome</keyword>
<sequence>MLTRKLAIRTTLTAVALATAVSLTGCLSPGEPTEPSASPSDSTPSASPSLSPSSSPSETTAPEEKPTPVSIPCASVIDAQTMYDFNPNFGLLAKFTPGAGTLAAQAVANQGTACRWMNQTSRETIDVTISQPGPTAFAAARDAASNGTPVSGLGDAAYFSTDGDAGVVQAFSGPFWITATSVYFSGAGDAGALMKDAVAAAR</sequence>
<organism evidence="3 4">
    <name type="scientific">Leifsonella bigeumensis</name>
    <dbReference type="NCBI Taxonomy" id="433643"/>
    <lineage>
        <taxon>Bacteria</taxon>
        <taxon>Bacillati</taxon>
        <taxon>Actinomycetota</taxon>
        <taxon>Actinomycetes</taxon>
        <taxon>Micrococcales</taxon>
        <taxon>Microbacteriaceae</taxon>
        <taxon>Leifsonella</taxon>
    </lineage>
</organism>
<accession>A0ABP7FPA5</accession>
<dbReference type="RefSeq" id="WP_344755401.1">
    <property type="nucleotide sequence ID" value="NZ_BAABAE010000003.1"/>
</dbReference>
<reference evidence="4" key="1">
    <citation type="journal article" date="2019" name="Int. J. Syst. Evol. Microbiol.">
        <title>The Global Catalogue of Microorganisms (GCM) 10K type strain sequencing project: providing services to taxonomists for standard genome sequencing and annotation.</title>
        <authorList>
            <consortium name="The Broad Institute Genomics Platform"/>
            <consortium name="The Broad Institute Genome Sequencing Center for Infectious Disease"/>
            <person name="Wu L."/>
            <person name="Ma J."/>
        </authorList>
    </citation>
    <scope>NUCLEOTIDE SEQUENCE [LARGE SCALE GENOMIC DNA]</scope>
    <source>
        <strain evidence="4">JCM 16949</strain>
    </source>
</reference>
<gene>
    <name evidence="3" type="ORF">GCM10022239_15450</name>
</gene>
<evidence type="ECO:0000256" key="2">
    <source>
        <dbReference type="SAM" id="SignalP"/>
    </source>
</evidence>
<dbReference type="Proteomes" id="UP001501004">
    <property type="component" value="Unassembled WGS sequence"/>
</dbReference>
<evidence type="ECO:0008006" key="5">
    <source>
        <dbReference type="Google" id="ProtNLM"/>
    </source>
</evidence>
<dbReference type="EMBL" id="BAABAE010000003">
    <property type="protein sequence ID" value="GAA3740640.1"/>
    <property type="molecule type" value="Genomic_DNA"/>
</dbReference>
<dbReference type="PROSITE" id="PS51257">
    <property type="entry name" value="PROKAR_LIPOPROTEIN"/>
    <property type="match status" value="1"/>
</dbReference>
<name>A0ABP7FPA5_9MICO</name>
<keyword evidence="2" id="KW-0732">Signal</keyword>
<comment type="caution">
    <text evidence="3">The sequence shown here is derived from an EMBL/GenBank/DDBJ whole genome shotgun (WGS) entry which is preliminary data.</text>
</comment>
<evidence type="ECO:0000313" key="3">
    <source>
        <dbReference type="EMBL" id="GAA3740640.1"/>
    </source>
</evidence>
<feature type="chain" id="PRO_5046767427" description="Arginyl-tRNA synthetase" evidence="2">
    <location>
        <begin position="21"/>
        <end position="202"/>
    </location>
</feature>